<dbReference type="PROSITE" id="PS00518">
    <property type="entry name" value="ZF_RING_1"/>
    <property type="match status" value="1"/>
</dbReference>
<evidence type="ECO:0000313" key="7">
    <source>
        <dbReference type="Proteomes" id="UP000270094"/>
    </source>
</evidence>
<dbReference type="AlphaFoldDB" id="A0A3P7LET4"/>
<dbReference type="InterPro" id="IPR017907">
    <property type="entry name" value="Znf_RING_CS"/>
</dbReference>
<evidence type="ECO:0000256" key="4">
    <source>
        <dbReference type="PROSITE-ProRule" id="PRU00175"/>
    </source>
</evidence>
<gene>
    <name evidence="6" type="ORF">SVUK_LOCUS16103</name>
</gene>
<evidence type="ECO:0000256" key="3">
    <source>
        <dbReference type="ARBA" id="ARBA00022833"/>
    </source>
</evidence>
<evidence type="ECO:0000256" key="2">
    <source>
        <dbReference type="ARBA" id="ARBA00022771"/>
    </source>
</evidence>
<keyword evidence="1" id="KW-0479">Metal-binding</keyword>
<dbReference type="SMART" id="SM00184">
    <property type="entry name" value="RING"/>
    <property type="match status" value="1"/>
</dbReference>
<dbReference type="Pfam" id="PF13445">
    <property type="entry name" value="zf-RING_UBOX"/>
    <property type="match status" value="1"/>
</dbReference>
<keyword evidence="7" id="KW-1185">Reference proteome</keyword>
<accession>A0A3P7LET4</accession>
<dbReference type="OrthoDB" id="194358at2759"/>
<dbReference type="SUPFAM" id="SSF57850">
    <property type="entry name" value="RING/U-box"/>
    <property type="match status" value="1"/>
</dbReference>
<dbReference type="Gene3D" id="3.30.40.10">
    <property type="entry name" value="Zinc/RING finger domain, C3HC4 (zinc finger)"/>
    <property type="match status" value="1"/>
</dbReference>
<feature type="domain" description="RING-type" evidence="5">
    <location>
        <begin position="20"/>
        <end position="61"/>
    </location>
</feature>
<dbReference type="PROSITE" id="PS50089">
    <property type="entry name" value="ZF_RING_2"/>
    <property type="match status" value="1"/>
</dbReference>
<dbReference type="Proteomes" id="UP000270094">
    <property type="component" value="Unassembled WGS sequence"/>
</dbReference>
<organism evidence="6 7">
    <name type="scientific">Strongylus vulgaris</name>
    <name type="common">Blood worm</name>
    <dbReference type="NCBI Taxonomy" id="40348"/>
    <lineage>
        <taxon>Eukaryota</taxon>
        <taxon>Metazoa</taxon>
        <taxon>Ecdysozoa</taxon>
        <taxon>Nematoda</taxon>
        <taxon>Chromadorea</taxon>
        <taxon>Rhabditida</taxon>
        <taxon>Rhabditina</taxon>
        <taxon>Rhabditomorpha</taxon>
        <taxon>Strongyloidea</taxon>
        <taxon>Strongylidae</taxon>
        <taxon>Strongylus</taxon>
    </lineage>
</organism>
<reference evidence="6 7" key="1">
    <citation type="submission" date="2018-11" db="EMBL/GenBank/DDBJ databases">
        <authorList>
            <consortium name="Pathogen Informatics"/>
        </authorList>
    </citation>
    <scope>NUCLEOTIDE SEQUENCE [LARGE SCALE GENOMIC DNA]</scope>
</reference>
<dbReference type="GO" id="GO:0008270">
    <property type="term" value="F:zinc ion binding"/>
    <property type="evidence" value="ECO:0007669"/>
    <property type="project" value="UniProtKB-KW"/>
</dbReference>
<proteinExistence type="predicted"/>
<dbReference type="InterPro" id="IPR001841">
    <property type="entry name" value="Znf_RING"/>
</dbReference>
<protein>
    <recommendedName>
        <fullName evidence="5">RING-type domain-containing protein</fullName>
    </recommendedName>
</protein>
<dbReference type="InterPro" id="IPR013083">
    <property type="entry name" value="Znf_RING/FYVE/PHD"/>
</dbReference>
<evidence type="ECO:0000313" key="6">
    <source>
        <dbReference type="EMBL" id="VDM81105.1"/>
    </source>
</evidence>
<sequence>MAGFVRTKEAAEVFAKLLSCAKCGQESDNLQTLGTACKHAFCWDCINAYTSANTFVLCPLCLCPLEVSRPKAATVFNNLAQHINEFRLLLDEYEKCLQNEGAAAATTIAQTQMLFQAHDAKTAVEVSKEARNEAINEFISTQRIVDPYEKDSTAK</sequence>
<name>A0A3P7LET4_STRVU</name>
<evidence type="ECO:0000256" key="1">
    <source>
        <dbReference type="ARBA" id="ARBA00022723"/>
    </source>
</evidence>
<keyword evidence="3" id="KW-0862">Zinc</keyword>
<dbReference type="EMBL" id="UYYB01111428">
    <property type="protein sequence ID" value="VDM81105.1"/>
    <property type="molecule type" value="Genomic_DNA"/>
</dbReference>
<dbReference type="InterPro" id="IPR027370">
    <property type="entry name" value="Znf-RING_euk"/>
</dbReference>
<keyword evidence="2 4" id="KW-0863">Zinc-finger</keyword>
<evidence type="ECO:0000259" key="5">
    <source>
        <dbReference type="PROSITE" id="PS50089"/>
    </source>
</evidence>